<dbReference type="Gene3D" id="3.50.50.60">
    <property type="entry name" value="FAD/NAD(P)-binding domain"/>
    <property type="match status" value="1"/>
</dbReference>
<dbReference type="InterPro" id="IPR001155">
    <property type="entry name" value="OxRdtase_FMN_N"/>
</dbReference>
<keyword evidence="7 12" id="KW-0560">Oxidoreductase</keyword>
<accession>A0A174DTD1</accession>
<dbReference type="EMBL" id="CYZU01000013">
    <property type="protein sequence ID" value="CUO27140.1"/>
    <property type="molecule type" value="Genomic_DNA"/>
</dbReference>
<evidence type="ECO:0000313" key="13">
    <source>
        <dbReference type="Proteomes" id="UP000095544"/>
    </source>
</evidence>
<comment type="cofactor">
    <cofactor evidence="1">
        <name>FMN</name>
        <dbReference type="ChEBI" id="CHEBI:58210"/>
    </cofactor>
</comment>
<dbReference type="Proteomes" id="UP000095544">
    <property type="component" value="Unassembled WGS sequence"/>
</dbReference>
<dbReference type="InterPro" id="IPR023753">
    <property type="entry name" value="FAD/NAD-binding_dom"/>
</dbReference>
<dbReference type="Pfam" id="PF07992">
    <property type="entry name" value="Pyr_redox_2"/>
    <property type="match status" value="1"/>
</dbReference>
<evidence type="ECO:0000256" key="9">
    <source>
        <dbReference type="ARBA" id="ARBA00023014"/>
    </source>
</evidence>
<comment type="similarity">
    <text evidence="3">In the N-terminal section; belongs to the NADH:flavin oxidoreductase/NADH oxidase family.</text>
</comment>
<organism evidence="12 13">
    <name type="scientific">Faecalicatena contorta</name>
    <dbReference type="NCBI Taxonomy" id="39482"/>
    <lineage>
        <taxon>Bacteria</taxon>
        <taxon>Bacillati</taxon>
        <taxon>Bacillota</taxon>
        <taxon>Clostridia</taxon>
        <taxon>Lachnospirales</taxon>
        <taxon>Lachnospiraceae</taxon>
        <taxon>Faecalicatena</taxon>
    </lineage>
</organism>
<dbReference type="SUPFAM" id="SSF51395">
    <property type="entry name" value="FMN-linked oxidoreductases"/>
    <property type="match status" value="1"/>
</dbReference>
<dbReference type="OrthoDB" id="9772736at2"/>
<proteinExistence type="inferred from homology"/>
<dbReference type="SUPFAM" id="SSF51905">
    <property type="entry name" value="FAD/NAD(P)-binding domain"/>
    <property type="match status" value="1"/>
</dbReference>
<dbReference type="Gene3D" id="3.40.50.720">
    <property type="entry name" value="NAD(P)-binding Rossmann-like Domain"/>
    <property type="match status" value="1"/>
</dbReference>
<comment type="cofactor">
    <cofactor evidence="2">
        <name>[4Fe-4S] cluster</name>
        <dbReference type="ChEBI" id="CHEBI:49883"/>
    </cofactor>
</comment>
<feature type="domain" description="NADH:flavin oxidoreductase/NADH oxidase N-terminal" evidence="10">
    <location>
        <begin position="8"/>
        <end position="352"/>
    </location>
</feature>
<evidence type="ECO:0000256" key="4">
    <source>
        <dbReference type="ARBA" id="ARBA00022630"/>
    </source>
</evidence>
<feature type="domain" description="FAD/NAD(P)-binding" evidence="11">
    <location>
        <begin position="397"/>
        <end position="635"/>
    </location>
</feature>
<dbReference type="AlphaFoldDB" id="A0A174DTD1"/>
<evidence type="ECO:0000313" key="12">
    <source>
        <dbReference type="EMBL" id="CUO27140.1"/>
    </source>
</evidence>
<keyword evidence="5" id="KW-0288">FMN</keyword>
<keyword evidence="6" id="KW-0479">Metal-binding</keyword>
<evidence type="ECO:0000256" key="2">
    <source>
        <dbReference type="ARBA" id="ARBA00001966"/>
    </source>
</evidence>
<dbReference type="InterPro" id="IPR036188">
    <property type="entry name" value="FAD/NAD-bd_sf"/>
</dbReference>
<reference evidence="12 13" key="1">
    <citation type="submission" date="2015-09" db="EMBL/GenBank/DDBJ databases">
        <authorList>
            <consortium name="Pathogen Informatics"/>
        </authorList>
    </citation>
    <scope>NUCLEOTIDE SEQUENCE [LARGE SCALE GENOMIC DNA]</scope>
    <source>
        <strain evidence="12 13">2789STDY5834876</strain>
    </source>
</reference>
<protein>
    <submittedName>
        <fullName evidence="12">NADH oxidase</fullName>
        <ecNumber evidence="12">1.-.-.-</ecNumber>
    </submittedName>
</protein>
<keyword evidence="9" id="KW-0411">Iron-sulfur</keyword>
<dbReference type="PRINTS" id="PR00368">
    <property type="entry name" value="FADPNR"/>
</dbReference>
<dbReference type="PANTHER" id="PTHR42917:SF2">
    <property type="entry name" value="2,4-DIENOYL-COA REDUCTASE [(2E)-ENOYL-COA-PRODUCING]"/>
    <property type="match status" value="1"/>
</dbReference>
<dbReference type="GO" id="GO:0010181">
    <property type="term" value="F:FMN binding"/>
    <property type="evidence" value="ECO:0007669"/>
    <property type="project" value="InterPro"/>
</dbReference>
<dbReference type="GO" id="GO:0016491">
    <property type="term" value="F:oxidoreductase activity"/>
    <property type="evidence" value="ECO:0007669"/>
    <property type="project" value="UniProtKB-KW"/>
</dbReference>
<dbReference type="GO" id="GO:0046872">
    <property type="term" value="F:metal ion binding"/>
    <property type="evidence" value="ECO:0007669"/>
    <property type="project" value="UniProtKB-KW"/>
</dbReference>
<dbReference type="InterPro" id="IPR013785">
    <property type="entry name" value="Aldolase_TIM"/>
</dbReference>
<dbReference type="PANTHER" id="PTHR42917">
    <property type="entry name" value="2,4-DIENOYL-COA REDUCTASE"/>
    <property type="match status" value="1"/>
</dbReference>
<evidence type="ECO:0000256" key="7">
    <source>
        <dbReference type="ARBA" id="ARBA00023002"/>
    </source>
</evidence>
<dbReference type="RefSeq" id="WP_055152604.1">
    <property type="nucleotide sequence ID" value="NZ_CYZU01000013.1"/>
</dbReference>
<evidence type="ECO:0000256" key="6">
    <source>
        <dbReference type="ARBA" id="ARBA00022723"/>
    </source>
</evidence>
<dbReference type="Pfam" id="PF00724">
    <property type="entry name" value="Oxidored_FMN"/>
    <property type="match status" value="1"/>
</dbReference>
<evidence type="ECO:0000256" key="1">
    <source>
        <dbReference type="ARBA" id="ARBA00001917"/>
    </source>
</evidence>
<evidence type="ECO:0000256" key="3">
    <source>
        <dbReference type="ARBA" id="ARBA00011048"/>
    </source>
</evidence>
<evidence type="ECO:0000256" key="5">
    <source>
        <dbReference type="ARBA" id="ARBA00022643"/>
    </source>
</evidence>
<gene>
    <name evidence="12" type="ORF">ERS852491_01726</name>
</gene>
<dbReference type="InterPro" id="IPR051793">
    <property type="entry name" value="NADH:flavin_oxidoreductase"/>
</dbReference>
<dbReference type="STRING" id="39482.ERS852491_01726"/>
<keyword evidence="8" id="KW-0408">Iron</keyword>
<dbReference type="EC" id="1.-.-.-" evidence="12"/>
<keyword evidence="4" id="KW-0285">Flavoprotein</keyword>
<sequence>MGNQFQHLLSPLKVRRTIFKNRMCVAPMGGGYGDLQGAHGEYTETALEYFTERARGGFGIIFAGALYPDREVDPTDQSFNFMNHPDDFAKMAARMNERADFYGAKIIQQVTMGLGRNYAGLYAPSAVEVYGSPEIKSLVLTKEQIKKKIDSVIQASELMKRSGFTGVEVHAMHWGYLLDQFAMAITNHREDEYGGSLENQMRAASEIVQGIKQTCGDDFIVTMRLGLKSYISGLNKRNFTGEDEKGRTLEEAVRIAKILEQSGYDMLNVDVGIYDTFYHAAPPMYMPKGHVIPLAKEVKKAVGIPILCGSRMNDPRMGEEAIEKGEIDGIVLGRPSLADPYYAHKVEMGRPDKIRPCIGCTTCCYKIFDGCEHVACAVNPQLQKESYYQTVPALVKKKVAVIGGGIAGMEAARIAKMRGHDVTIYEKSGCLGGLLLPAGAHVFKEEIRQLVKWYIQEIEELKIPVIYHREMDADAIKRLNPDVVINAVGAHAVVPDIPGADHKKCKTAVDVLANHLRIGEKVVCVGGGLVGCECAIDFAAQGASVTLVEALPEVLKATPMISPSVRQMIPDLLDHHHVDVKCGWLISEVNDRGAVITSADGKASQEVAADTVILSLGTRANLDMKEEFKGSGIEYYTAGDAQKAGNVYTCVHSAYDIARMI</sequence>
<evidence type="ECO:0000256" key="8">
    <source>
        <dbReference type="ARBA" id="ARBA00023004"/>
    </source>
</evidence>
<evidence type="ECO:0000259" key="10">
    <source>
        <dbReference type="Pfam" id="PF00724"/>
    </source>
</evidence>
<dbReference type="Gene3D" id="3.20.20.70">
    <property type="entry name" value="Aldolase class I"/>
    <property type="match status" value="1"/>
</dbReference>
<dbReference type="GO" id="GO:0051536">
    <property type="term" value="F:iron-sulfur cluster binding"/>
    <property type="evidence" value="ECO:0007669"/>
    <property type="project" value="UniProtKB-KW"/>
</dbReference>
<evidence type="ECO:0000259" key="11">
    <source>
        <dbReference type="Pfam" id="PF07992"/>
    </source>
</evidence>
<name>A0A174DTD1_9FIRM</name>